<dbReference type="GO" id="GO:0000155">
    <property type="term" value="F:phosphorelay sensor kinase activity"/>
    <property type="evidence" value="ECO:0007669"/>
    <property type="project" value="InterPro"/>
</dbReference>
<gene>
    <name evidence="8" type="ORF">XM38_032140</name>
</gene>
<dbReference type="SUPFAM" id="SSF47384">
    <property type="entry name" value="Homodimeric domain of signal transducing histidine kinase"/>
    <property type="match status" value="1"/>
</dbReference>
<reference evidence="8 9" key="1">
    <citation type="journal article" date="2016" name="Biochim. Biophys. Acta">
        <title>Characterization of red-shifted phycobilisomes isolated from the chlorophyll f-containing cyanobacterium Halomicronema hongdechloris.</title>
        <authorList>
            <person name="Li Y."/>
            <person name="Lin Y."/>
            <person name="Garvey C.J."/>
            <person name="Birch D."/>
            <person name="Corkery R.W."/>
            <person name="Loughlin P.C."/>
            <person name="Scheer H."/>
            <person name="Willows R.D."/>
            <person name="Chen M."/>
        </authorList>
    </citation>
    <scope>NUCLEOTIDE SEQUENCE [LARGE SCALE GENOMIC DNA]</scope>
    <source>
        <strain evidence="8 9">C2206</strain>
    </source>
</reference>
<evidence type="ECO:0000256" key="3">
    <source>
        <dbReference type="ARBA" id="ARBA00022553"/>
    </source>
</evidence>
<dbReference type="PROSITE" id="PS50109">
    <property type="entry name" value="HIS_KIN"/>
    <property type="match status" value="1"/>
</dbReference>
<evidence type="ECO:0000313" key="9">
    <source>
        <dbReference type="Proteomes" id="UP000191901"/>
    </source>
</evidence>
<dbReference type="PANTHER" id="PTHR43711:SF26">
    <property type="entry name" value="SENSOR HISTIDINE KINASE RCSC"/>
    <property type="match status" value="1"/>
</dbReference>
<dbReference type="CDD" id="cd00075">
    <property type="entry name" value="HATPase"/>
    <property type="match status" value="1"/>
</dbReference>
<evidence type="ECO:0000256" key="2">
    <source>
        <dbReference type="ARBA" id="ARBA00012438"/>
    </source>
</evidence>
<evidence type="ECO:0000256" key="6">
    <source>
        <dbReference type="ARBA" id="ARBA00023012"/>
    </source>
</evidence>
<dbReference type="KEGG" id="hhg:XM38_032140"/>
<sequence>MPTSSEFIALCQSQVLLLTQSFGATSTVVYLAEQWVDHDNPGLVPVVAYPDLPGDWHDLYWDRPLEAGQLPELSTLSLDQKFSLKKPTSALPASSSEPLPEDYPGQVKPVNRVEQEHHAADHQVVLPMVHDDHVVGLLVSVRQRSAWQPEERQQLEGVAQTLALARVLDQRGQWLQQQLQQRQSLQQQQSETFHDLLHQLRNPLTALRTFGKLLLRRLQSDDANQSVITGIVRESDRIRDLLTQLEGTVRDGDATLDRASLSAGEETSFSAGQAKALPPANVSVVRVSPQPCQIASVLTPLVTSAAAMAQEQQIDFHWEIPDGLPPVWGDGRALQEVFSNLMDNAVKYSPKDGVVWVQAGLFRDADSPMQGVLVADRGPGIPAQDQAHIFERRYRGVQNQGQVPGTGLGLAIAHDLIQQLGGCIDVYSPLSHSGIELPTPPNSKNLGPGTAFIVWLPSLAVPFTEAPTLGNP</sequence>
<evidence type="ECO:0000256" key="5">
    <source>
        <dbReference type="ARBA" id="ARBA00022777"/>
    </source>
</evidence>
<dbReference type="SMART" id="SM00388">
    <property type="entry name" value="HisKA"/>
    <property type="match status" value="1"/>
</dbReference>
<dbReference type="EMBL" id="CP021983">
    <property type="protein sequence ID" value="ASC72259.1"/>
    <property type="molecule type" value="Genomic_DNA"/>
</dbReference>
<dbReference type="AlphaFoldDB" id="A0A1Z3HPN4"/>
<dbReference type="Proteomes" id="UP000191901">
    <property type="component" value="Chromosome"/>
</dbReference>
<dbReference type="InterPro" id="IPR036890">
    <property type="entry name" value="HATPase_C_sf"/>
</dbReference>
<dbReference type="Gene3D" id="3.30.565.10">
    <property type="entry name" value="Histidine kinase-like ATPase, C-terminal domain"/>
    <property type="match status" value="1"/>
</dbReference>
<dbReference type="SUPFAM" id="SSF55874">
    <property type="entry name" value="ATPase domain of HSP90 chaperone/DNA topoisomerase II/histidine kinase"/>
    <property type="match status" value="1"/>
</dbReference>
<dbReference type="InterPro" id="IPR003018">
    <property type="entry name" value="GAF"/>
</dbReference>
<accession>A0A1Z3HPN4</accession>
<dbReference type="InterPro" id="IPR004358">
    <property type="entry name" value="Sig_transdc_His_kin-like_C"/>
</dbReference>
<dbReference type="Gene3D" id="3.30.450.40">
    <property type="match status" value="1"/>
</dbReference>
<evidence type="ECO:0000256" key="4">
    <source>
        <dbReference type="ARBA" id="ARBA00022679"/>
    </source>
</evidence>
<dbReference type="CDD" id="cd00082">
    <property type="entry name" value="HisKA"/>
    <property type="match status" value="1"/>
</dbReference>
<dbReference type="EC" id="2.7.13.3" evidence="2"/>
<evidence type="ECO:0000313" key="8">
    <source>
        <dbReference type="EMBL" id="ASC72259.1"/>
    </source>
</evidence>
<dbReference type="Pfam" id="PF00512">
    <property type="entry name" value="HisKA"/>
    <property type="match status" value="1"/>
</dbReference>
<evidence type="ECO:0000256" key="1">
    <source>
        <dbReference type="ARBA" id="ARBA00000085"/>
    </source>
</evidence>
<dbReference type="Pfam" id="PF02518">
    <property type="entry name" value="HATPase_c"/>
    <property type="match status" value="1"/>
</dbReference>
<keyword evidence="5 8" id="KW-0418">Kinase</keyword>
<comment type="catalytic activity">
    <reaction evidence="1">
        <text>ATP + protein L-histidine = ADP + protein N-phospho-L-histidine.</text>
        <dbReference type="EC" id="2.7.13.3"/>
    </reaction>
</comment>
<dbReference type="SUPFAM" id="SSF55781">
    <property type="entry name" value="GAF domain-like"/>
    <property type="match status" value="1"/>
</dbReference>
<dbReference type="InterPro" id="IPR036097">
    <property type="entry name" value="HisK_dim/P_sf"/>
</dbReference>
<dbReference type="Pfam" id="PF01590">
    <property type="entry name" value="GAF"/>
    <property type="match status" value="1"/>
</dbReference>
<dbReference type="InterPro" id="IPR003661">
    <property type="entry name" value="HisK_dim/P_dom"/>
</dbReference>
<dbReference type="Gene3D" id="1.10.287.130">
    <property type="match status" value="1"/>
</dbReference>
<dbReference type="STRING" id="1641165.XM38_00235"/>
<dbReference type="SMART" id="SM00387">
    <property type="entry name" value="HATPase_c"/>
    <property type="match status" value="1"/>
</dbReference>
<evidence type="ECO:0000259" key="7">
    <source>
        <dbReference type="PROSITE" id="PS50109"/>
    </source>
</evidence>
<feature type="domain" description="Histidine kinase" evidence="7">
    <location>
        <begin position="195"/>
        <end position="460"/>
    </location>
</feature>
<keyword evidence="6" id="KW-0902">Two-component regulatory system</keyword>
<keyword evidence="9" id="KW-1185">Reference proteome</keyword>
<dbReference type="InterPro" id="IPR050736">
    <property type="entry name" value="Sensor_HK_Regulatory"/>
</dbReference>
<organism evidence="8 9">
    <name type="scientific">Halomicronema hongdechloris C2206</name>
    <dbReference type="NCBI Taxonomy" id="1641165"/>
    <lineage>
        <taxon>Bacteria</taxon>
        <taxon>Bacillati</taxon>
        <taxon>Cyanobacteriota</taxon>
        <taxon>Cyanophyceae</taxon>
        <taxon>Nodosilineales</taxon>
        <taxon>Nodosilineaceae</taxon>
        <taxon>Halomicronema</taxon>
    </lineage>
</organism>
<keyword evidence="4" id="KW-0808">Transferase</keyword>
<name>A0A1Z3HPN4_9CYAN</name>
<protein>
    <recommendedName>
        <fullName evidence="2">histidine kinase</fullName>
        <ecNumber evidence="2">2.7.13.3</ecNumber>
    </recommendedName>
</protein>
<keyword evidence="3" id="KW-0597">Phosphoprotein</keyword>
<dbReference type="PANTHER" id="PTHR43711">
    <property type="entry name" value="TWO-COMPONENT HISTIDINE KINASE"/>
    <property type="match status" value="1"/>
</dbReference>
<proteinExistence type="predicted"/>
<dbReference type="PRINTS" id="PR00344">
    <property type="entry name" value="BCTRLSENSOR"/>
</dbReference>
<dbReference type="InterPro" id="IPR003594">
    <property type="entry name" value="HATPase_dom"/>
</dbReference>
<dbReference type="InterPro" id="IPR029016">
    <property type="entry name" value="GAF-like_dom_sf"/>
</dbReference>
<dbReference type="InterPro" id="IPR005467">
    <property type="entry name" value="His_kinase_dom"/>
</dbReference>
<dbReference type="RefSeq" id="WP_080804848.1">
    <property type="nucleotide sequence ID" value="NZ_CP021983.2"/>
</dbReference>
<dbReference type="OrthoDB" id="9773956at2"/>